<reference evidence="1 2" key="1">
    <citation type="journal article" date="2018" name="Science">
        <title>The opium poppy genome and morphinan production.</title>
        <authorList>
            <person name="Guo L."/>
            <person name="Winzer T."/>
            <person name="Yang X."/>
            <person name="Li Y."/>
            <person name="Ning Z."/>
            <person name="He Z."/>
            <person name="Teodor R."/>
            <person name="Lu Y."/>
            <person name="Bowser T.A."/>
            <person name="Graham I.A."/>
            <person name="Ye K."/>
        </authorList>
    </citation>
    <scope>NUCLEOTIDE SEQUENCE [LARGE SCALE GENOMIC DNA]</scope>
    <source>
        <strain evidence="2">cv. HN1</strain>
        <tissue evidence="1">Leaves</tissue>
    </source>
</reference>
<organism evidence="1 2">
    <name type="scientific">Papaver somniferum</name>
    <name type="common">Opium poppy</name>
    <dbReference type="NCBI Taxonomy" id="3469"/>
    <lineage>
        <taxon>Eukaryota</taxon>
        <taxon>Viridiplantae</taxon>
        <taxon>Streptophyta</taxon>
        <taxon>Embryophyta</taxon>
        <taxon>Tracheophyta</taxon>
        <taxon>Spermatophyta</taxon>
        <taxon>Magnoliopsida</taxon>
        <taxon>Ranunculales</taxon>
        <taxon>Papaveraceae</taxon>
        <taxon>Papaveroideae</taxon>
        <taxon>Papaver</taxon>
    </lineage>
</organism>
<keyword evidence="2" id="KW-1185">Reference proteome</keyword>
<proteinExistence type="predicted"/>
<protein>
    <submittedName>
        <fullName evidence="1">Uncharacterized protein</fullName>
    </submittedName>
</protein>
<name>A0A4Y7IIT5_PAPSO</name>
<gene>
    <name evidence="1" type="ORF">C5167_040307</name>
</gene>
<dbReference type="Gramene" id="RZC47365">
    <property type="protein sequence ID" value="RZC47365"/>
    <property type="gene ID" value="C5167_040307"/>
</dbReference>
<evidence type="ECO:0000313" key="1">
    <source>
        <dbReference type="EMBL" id="RZC47365.1"/>
    </source>
</evidence>
<dbReference type="Proteomes" id="UP000316621">
    <property type="component" value="Chromosome 1"/>
</dbReference>
<evidence type="ECO:0000313" key="2">
    <source>
        <dbReference type="Proteomes" id="UP000316621"/>
    </source>
</evidence>
<dbReference type="AlphaFoldDB" id="A0A4Y7IIT5"/>
<sequence length="24" mass="2889">MGLDFKLTLSRSLDRNLRLKENRL</sequence>
<accession>A0A4Y7IIT5</accession>
<dbReference type="EMBL" id="CM010715">
    <property type="protein sequence ID" value="RZC47365.1"/>
    <property type="molecule type" value="Genomic_DNA"/>
</dbReference>